<keyword evidence="5" id="KW-0418">Kinase</keyword>
<dbReference type="Pfam" id="PF07959">
    <property type="entry name" value="Fucose_pyrophosphorylase"/>
    <property type="match status" value="1"/>
</dbReference>
<feature type="domain" description="GDP-fucose pyrophosphorylase" evidence="4">
    <location>
        <begin position="122"/>
        <end position="585"/>
    </location>
</feature>
<feature type="region of interest" description="Disordered" evidence="3">
    <location>
        <begin position="1"/>
        <end position="24"/>
    </location>
</feature>
<dbReference type="AlphaFoldDB" id="A0A433PSZ4"/>
<gene>
    <name evidence="5" type="ORF">BC938DRAFT_475522</name>
</gene>
<keyword evidence="1" id="KW-0808">Transferase</keyword>
<evidence type="ECO:0000313" key="5">
    <source>
        <dbReference type="EMBL" id="RUS20665.1"/>
    </source>
</evidence>
<keyword evidence="2" id="KW-0547">Nucleotide-binding</keyword>
<accession>A0A433PSZ4</accession>
<sequence>MPSGFGKVDLDEADELHSSRQEGPTVSKVLRASHLHNVTSYCEILSSKTKEEHRFWDVVVITACDDVQKQAYELQVQQRIKDGEIPMFVKYHVIADPPGPKIGSGGSTFIVLKFLREHYGSLLDSLLVLLIHAGGYCKRMPHVSAIGKIFTNIPAEGTKGTRMLNLKMILYMKLAQSMGPGVFLTSADGIELFASNGDHYPFASKGFTALAHPSSLFTGTTHGVFCIDDPRKRCAADFECSSDHSRALLQRCDRFLHKPSVEHMRKMGAVFLAKDGCEYVYTDSAYFFDHETGKTMVDILDEITPLTFELEAWADFLPFGTKQHSTGHVTSASNLVDGNIADDALRRARKTIIDRLQEAHVELNVMVLNTSKFHHVGTMEEYLELCCVDPDFREQLAIGDDDDAHRTLARSSMVNSNGPANEKTFGRATCETNVSDTPKPANNCTIPIWKATECTFDLRNGNLKCHIAAPALLEYCILGENVNIGPHSILSNLILPASTKIPAATCMFTLRLQVPSSHTFLGERDTLGYVTFVFSTKDDIKHETEPGQLFVYGDIPLSYVCQSRVHLKTDCKNSLWEARVYPVARTERDATLFALDMVKRILKLKEEPSQIALFNVVSDEAIEEDEGIVGLASLADAVAWKVM</sequence>
<organism evidence="5 6">
    <name type="scientific">Jimgerdemannia flammicorona</name>
    <dbReference type="NCBI Taxonomy" id="994334"/>
    <lineage>
        <taxon>Eukaryota</taxon>
        <taxon>Fungi</taxon>
        <taxon>Fungi incertae sedis</taxon>
        <taxon>Mucoromycota</taxon>
        <taxon>Mucoromycotina</taxon>
        <taxon>Endogonomycetes</taxon>
        <taxon>Endogonales</taxon>
        <taxon>Endogonaceae</taxon>
        <taxon>Jimgerdemannia</taxon>
    </lineage>
</organism>
<evidence type="ECO:0000256" key="3">
    <source>
        <dbReference type="SAM" id="MobiDB-lite"/>
    </source>
</evidence>
<dbReference type="GO" id="GO:0016301">
    <property type="term" value="F:kinase activity"/>
    <property type="evidence" value="ECO:0007669"/>
    <property type="project" value="UniProtKB-KW"/>
</dbReference>
<reference evidence="5 6" key="1">
    <citation type="journal article" date="2018" name="New Phytol.">
        <title>Phylogenomics of Endogonaceae and evolution of mycorrhizas within Mucoromycota.</title>
        <authorList>
            <person name="Chang Y."/>
            <person name="Desiro A."/>
            <person name="Na H."/>
            <person name="Sandor L."/>
            <person name="Lipzen A."/>
            <person name="Clum A."/>
            <person name="Barry K."/>
            <person name="Grigoriev I.V."/>
            <person name="Martin F.M."/>
            <person name="Stajich J.E."/>
            <person name="Smith M.E."/>
            <person name="Bonito G."/>
            <person name="Spatafora J.W."/>
        </authorList>
    </citation>
    <scope>NUCLEOTIDE SEQUENCE [LARGE SCALE GENOMIC DNA]</scope>
    <source>
        <strain evidence="5 6">AD002</strain>
    </source>
</reference>
<dbReference type="PANTHER" id="PTHR15045">
    <property type="entry name" value="FUCOSE-1-PHOSPHATE GUANYLYLTRANSFERASE"/>
    <property type="match status" value="1"/>
</dbReference>
<keyword evidence="6" id="KW-1185">Reference proteome</keyword>
<comment type="caution">
    <text evidence="5">The sequence shown here is derived from an EMBL/GenBank/DDBJ whole genome shotgun (WGS) entry which is preliminary data.</text>
</comment>
<evidence type="ECO:0000256" key="1">
    <source>
        <dbReference type="ARBA" id="ARBA00022679"/>
    </source>
</evidence>
<evidence type="ECO:0000256" key="2">
    <source>
        <dbReference type="ARBA" id="ARBA00022741"/>
    </source>
</evidence>
<evidence type="ECO:0000313" key="6">
    <source>
        <dbReference type="Proteomes" id="UP000274822"/>
    </source>
</evidence>
<proteinExistence type="predicted"/>
<name>A0A433PSZ4_9FUNG</name>
<dbReference type="EMBL" id="RBNJ01020934">
    <property type="protein sequence ID" value="RUS20665.1"/>
    <property type="molecule type" value="Genomic_DNA"/>
</dbReference>
<dbReference type="GO" id="GO:0000166">
    <property type="term" value="F:nucleotide binding"/>
    <property type="evidence" value="ECO:0007669"/>
    <property type="project" value="UniProtKB-KW"/>
</dbReference>
<evidence type="ECO:0000259" key="4">
    <source>
        <dbReference type="Pfam" id="PF07959"/>
    </source>
</evidence>
<protein>
    <submittedName>
        <fullName evidence="5">L-fucokinase-domain-containing protein</fullName>
    </submittedName>
</protein>
<dbReference type="Proteomes" id="UP000274822">
    <property type="component" value="Unassembled WGS sequence"/>
</dbReference>
<dbReference type="PANTHER" id="PTHR15045:SF1">
    <property type="entry name" value="FUCOSE-1-PHOSPHATE GUANYLYLTRANSFERASE"/>
    <property type="match status" value="1"/>
</dbReference>
<dbReference type="InterPro" id="IPR012887">
    <property type="entry name" value="GDP_fucose_pyrophosphorylase"/>
</dbReference>
<dbReference type="GO" id="GO:0042350">
    <property type="term" value="P:GDP-L-fucose biosynthetic process"/>
    <property type="evidence" value="ECO:0007669"/>
    <property type="project" value="UniProtKB-ARBA"/>
</dbReference>